<evidence type="ECO:0000313" key="2">
    <source>
        <dbReference type="EMBL" id="HIT17755.1"/>
    </source>
</evidence>
<comment type="similarity">
    <text evidence="1">Belongs to the ROK (NagC/XylR) family.</text>
</comment>
<gene>
    <name evidence="2" type="ORF">IAD04_05225</name>
</gene>
<dbReference type="EMBL" id="DVKI01000162">
    <property type="protein sequence ID" value="HIT17755.1"/>
    <property type="molecule type" value="Genomic_DNA"/>
</dbReference>
<organism evidence="2 3">
    <name type="scientific">Candidatus Caccosoma faecigallinarum</name>
    <dbReference type="NCBI Taxonomy" id="2840720"/>
    <lineage>
        <taxon>Bacteria</taxon>
        <taxon>Bacillati</taxon>
        <taxon>Bacillota</taxon>
        <taxon>Bacillota incertae sedis</taxon>
        <taxon>Candidatus Caccosoma</taxon>
    </lineage>
</organism>
<reference evidence="2" key="1">
    <citation type="submission" date="2020-10" db="EMBL/GenBank/DDBJ databases">
        <authorList>
            <person name="Gilroy R."/>
        </authorList>
    </citation>
    <scope>NUCLEOTIDE SEQUENCE</scope>
    <source>
        <strain evidence="2">14508</strain>
    </source>
</reference>
<protein>
    <submittedName>
        <fullName evidence="2">ROK family protein</fullName>
    </submittedName>
</protein>
<proteinExistence type="inferred from homology"/>
<evidence type="ECO:0000256" key="1">
    <source>
        <dbReference type="ARBA" id="ARBA00006479"/>
    </source>
</evidence>
<dbReference type="SUPFAM" id="SSF53067">
    <property type="entry name" value="Actin-like ATPase domain"/>
    <property type="match status" value="1"/>
</dbReference>
<name>A0A9D1KAZ5_9FIRM</name>
<comment type="caution">
    <text evidence="2">The sequence shown here is derived from an EMBL/GenBank/DDBJ whole genome shotgun (WGS) entry which is preliminary data.</text>
</comment>
<dbReference type="Gene3D" id="3.30.420.40">
    <property type="match status" value="2"/>
</dbReference>
<dbReference type="InterPro" id="IPR043129">
    <property type="entry name" value="ATPase_NBD"/>
</dbReference>
<accession>A0A9D1KAZ5</accession>
<feature type="non-terminal residue" evidence="2">
    <location>
        <position position="159"/>
    </location>
</feature>
<dbReference type="PANTHER" id="PTHR18964:SF149">
    <property type="entry name" value="BIFUNCTIONAL UDP-N-ACETYLGLUCOSAMINE 2-EPIMERASE_N-ACETYLMANNOSAMINE KINASE"/>
    <property type="match status" value="1"/>
</dbReference>
<dbReference type="CDD" id="cd23763">
    <property type="entry name" value="ASKHA_ATPase_ROK"/>
    <property type="match status" value="1"/>
</dbReference>
<dbReference type="Pfam" id="PF00480">
    <property type="entry name" value="ROK"/>
    <property type="match status" value="1"/>
</dbReference>
<dbReference type="Proteomes" id="UP000886893">
    <property type="component" value="Unassembled WGS sequence"/>
</dbReference>
<sequence>MSYAVGIDIGGTHIRLAIVSKTGKIEQVIKEKTDKSNGKDSLLAQIVSLYHQLDIKKYQPIGIGIGVPGPVNPKDGSVYVIPNLNITDIPLKEYVKQHLGLPVYVGNDANVAALAEASVGNGKDAEVVQYLTLSTGIGGGLILSKKMITGHYGFGQEVG</sequence>
<evidence type="ECO:0000313" key="3">
    <source>
        <dbReference type="Proteomes" id="UP000886893"/>
    </source>
</evidence>
<reference evidence="2" key="2">
    <citation type="journal article" date="2021" name="PeerJ">
        <title>Extensive microbial diversity within the chicken gut microbiome revealed by metagenomics and culture.</title>
        <authorList>
            <person name="Gilroy R."/>
            <person name="Ravi A."/>
            <person name="Getino M."/>
            <person name="Pursley I."/>
            <person name="Horton D.L."/>
            <person name="Alikhan N.F."/>
            <person name="Baker D."/>
            <person name="Gharbi K."/>
            <person name="Hall N."/>
            <person name="Watson M."/>
            <person name="Adriaenssens E.M."/>
            <person name="Foster-Nyarko E."/>
            <person name="Jarju S."/>
            <person name="Secka A."/>
            <person name="Antonio M."/>
            <person name="Oren A."/>
            <person name="Chaudhuri R.R."/>
            <person name="La Ragione R."/>
            <person name="Hildebrand F."/>
            <person name="Pallen M.J."/>
        </authorList>
    </citation>
    <scope>NUCLEOTIDE SEQUENCE</scope>
    <source>
        <strain evidence="2">14508</strain>
    </source>
</reference>
<dbReference type="AlphaFoldDB" id="A0A9D1KAZ5"/>
<dbReference type="InterPro" id="IPR000600">
    <property type="entry name" value="ROK"/>
</dbReference>
<dbReference type="PANTHER" id="PTHR18964">
    <property type="entry name" value="ROK (REPRESSOR, ORF, KINASE) FAMILY"/>
    <property type="match status" value="1"/>
</dbReference>